<dbReference type="GO" id="GO:0016020">
    <property type="term" value="C:membrane"/>
    <property type="evidence" value="ECO:0007669"/>
    <property type="project" value="InterPro"/>
</dbReference>
<evidence type="ECO:0000259" key="2">
    <source>
        <dbReference type="Pfam" id="PF01478"/>
    </source>
</evidence>
<feature type="domain" description="Prepilin type IV endopeptidase peptidase" evidence="2">
    <location>
        <begin position="5"/>
        <end position="110"/>
    </location>
</feature>
<dbReference type="InterPro" id="IPR000045">
    <property type="entry name" value="Prepilin_IV_endopep_pep"/>
</dbReference>
<keyword evidence="1" id="KW-0812">Transmembrane</keyword>
<keyword evidence="1" id="KW-1133">Transmembrane helix</keyword>
<feature type="transmembrane region" description="Helical" evidence="1">
    <location>
        <begin position="55"/>
        <end position="73"/>
    </location>
</feature>
<dbReference type="AlphaFoldDB" id="A0A7Y8ECW5"/>
<proteinExistence type="predicted"/>
<organism evidence="3 5">
    <name type="scientific">Pseudomonas yamanorum</name>
    <dbReference type="NCBI Taxonomy" id="515393"/>
    <lineage>
        <taxon>Bacteria</taxon>
        <taxon>Pseudomonadati</taxon>
        <taxon>Pseudomonadota</taxon>
        <taxon>Gammaproteobacteria</taxon>
        <taxon>Pseudomonadales</taxon>
        <taxon>Pseudomonadaceae</taxon>
        <taxon>Pseudomonas</taxon>
    </lineage>
</organism>
<comment type="caution">
    <text evidence="3">The sequence shown here is derived from an EMBL/GenBank/DDBJ whole genome shotgun (WGS) entry which is preliminary data.</text>
</comment>
<sequence>MIQSLVLFVWLALCAVQDIRVRQISNCLTLGAGLLALVYLLWSGTTWLGAPAVEGGVAFVLALLFTLPGYALGRLGAGDVKLIAALGLATNSLYILGTFIGAGLASAAWLLLAPRLWPLMNQGVRNTLQHLDPACSAKQPFVPFLLAGFGLAWLWIPLVAT</sequence>
<evidence type="ECO:0000313" key="6">
    <source>
        <dbReference type="Proteomes" id="UP000537188"/>
    </source>
</evidence>
<feature type="transmembrane region" description="Helical" evidence="1">
    <location>
        <begin position="93"/>
        <end position="112"/>
    </location>
</feature>
<dbReference type="Proteomes" id="UP000531950">
    <property type="component" value="Unassembled WGS sequence"/>
</dbReference>
<feature type="transmembrane region" description="Helical" evidence="1">
    <location>
        <begin position="28"/>
        <end position="48"/>
    </location>
</feature>
<dbReference type="Pfam" id="PF01478">
    <property type="entry name" value="Peptidase_A24"/>
    <property type="match status" value="1"/>
</dbReference>
<feature type="transmembrane region" description="Helical" evidence="1">
    <location>
        <begin position="141"/>
        <end position="160"/>
    </location>
</feature>
<dbReference type="Proteomes" id="UP000537188">
    <property type="component" value="Unassembled WGS sequence"/>
</dbReference>
<name>A0A7Y8ECW5_9PSED</name>
<dbReference type="EMBL" id="JACARG010000009">
    <property type="protein sequence ID" value="NWE12310.1"/>
    <property type="molecule type" value="Genomic_DNA"/>
</dbReference>
<evidence type="ECO:0000313" key="4">
    <source>
        <dbReference type="EMBL" id="NWE76591.1"/>
    </source>
</evidence>
<accession>A0A7Y8ECW5</accession>
<reference evidence="5 6" key="1">
    <citation type="submission" date="2020-04" db="EMBL/GenBank/DDBJ databases">
        <title>Molecular characterization of pseudomonads from Agaricus bisporus reveal novel blotch 2 pathogens in Western Europe.</title>
        <authorList>
            <person name="Taparia T."/>
            <person name="Krijger M."/>
            <person name="Haynes E."/>
            <person name="Elpinstone J.G."/>
            <person name="Noble R."/>
            <person name="Van Der Wolf J."/>
        </authorList>
    </citation>
    <scope>NUCLEOTIDE SEQUENCE [LARGE SCALE GENOMIC DNA]</scope>
    <source>
        <strain evidence="4 6">IPO3781</strain>
        <strain evidence="3 5">IPO3782</strain>
    </source>
</reference>
<evidence type="ECO:0000313" key="3">
    <source>
        <dbReference type="EMBL" id="NWE12310.1"/>
    </source>
</evidence>
<evidence type="ECO:0000256" key="1">
    <source>
        <dbReference type="SAM" id="Phobius"/>
    </source>
</evidence>
<dbReference type="GO" id="GO:0004190">
    <property type="term" value="F:aspartic-type endopeptidase activity"/>
    <property type="evidence" value="ECO:0007669"/>
    <property type="project" value="InterPro"/>
</dbReference>
<protein>
    <submittedName>
        <fullName evidence="3">Prepilin peptidase</fullName>
    </submittedName>
</protein>
<dbReference type="RefSeq" id="WP_177076252.1">
    <property type="nucleotide sequence ID" value="NZ_JACAOQ010000010.1"/>
</dbReference>
<gene>
    <name evidence="3" type="ORF">HX822_05120</name>
    <name evidence="4" type="ORF">HX828_13565</name>
</gene>
<dbReference type="Gene3D" id="1.20.120.1220">
    <property type="match status" value="1"/>
</dbReference>
<keyword evidence="1" id="KW-0472">Membrane</keyword>
<evidence type="ECO:0000313" key="5">
    <source>
        <dbReference type="Proteomes" id="UP000531950"/>
    </source>
</evidence>
<dbReference type="EMBL" id="JACARF010000016">
    <property type="protein sequence ID" value="NWE76591.1"/>
    <property type="molecule type" value="Genomic_DNA"/>
</dbReference>